<dbReference type="Proteomes" id="UP001189429">
    <property type="component" value="Unassembled WGS sequence"/>
</dbReference>
<organism evidence="3 4">
    <name type="scientific">Prorocentrum cordatum</name>
    <dbReference type="NCBI Taxonomy" id="2364126"/>
    <lineage>
        <taxon>Eukaryota</taxon>
        <taxon>Sar</taxon>
        <taxon>Alveolata</taxon>
        <taxon>Dinophyceae</taxon>
        <taxon>Prorocentrales</taxon>
        <taxon>Prorocentraceae</taxon>
        <taxon>Prorocentrum</taxon>
    </lineage>
</organism>
<dbReference type="EMBL" id="CAUYUJ010017721">
    <property type="protein sequence ID" value="CAK0877262.1"/>
    <property type="molecule type" value="Genomic_DNA"/>
</dbReference>
<accession>A0ABN9VYP4</accession>
<evidence type="ECO:0000313" key="3">
    <source>
        <dbReference type="EMBL" id="CAK0877262.1"/>
    </source>
</evidence>
<keyword evidence="4" id="KW-1185">Reference proteome</keyword>
<evidence type="ECO:0000313" key="4">
    <source>
        <dbReference type="Proteomes" id="UP001189429"/>
    </source>
</evidence>
<protein>
    <submittedName>
        <fullName evidence="3">Uncharacterized protein</fullName>
    </submittedName>
</protein>
<reference evidence="3" key="1">
    <citation type="submission" date="2023-10" db="EMBL/GenBank/DDBJ databases">
        <authorList>
            <person name="Chen Y."/>
            <person name="Shah S."/>
            <person name="Dougan E. K."/>
            <person name="Thang M."/>
            <person name="Chan C."/>
        </authorList>
    </citation>
    <scope>NUCLEOTIDE SEQUENCE [LARGE SCALE GENOMIC DNA]</scope>
</reference>
<feature type="transmembrane region" description="Helical" evidence="2">
    <location>
        <begin position="138"/>
        <end position="160"/>
    </location>
</feature>
<keyword evidence="2" id="KW-0472">Membrane</keyword>
<keyword evidence="2" id="KW-0812">Transmembrane</keyword>
<name>A0ABN9VYP4_9DINO</name>
<comment type="caution">
    <text evidence="3">The sequence shown here is derived from an EMBL/GenBank/DDBJ whole genome shotgun (WGS) entry which is preliminary data.</text>
</comment>
<feature type="compositionally biased region" description="Basic and acidic residues" evidence="1">
    <location>
        <begin position="8"/>
        <end position="36"/>
    </location>
</feature>
<gene>
    <name evidence="3" type="ORF">PCOR1329_LOCUS61372</name>
</gene>
<proteinExistence type="predicted"/>
<feature type="transmembrane region" description="Helical" evidence="2">
    <location>
        <begin position="105"/>
        <end position="126"/>
    </location>
</feature>
<feature type="region of interest" description="Disordered" evidence="1">
    <location>
        <begin position="1"/>
        <end position="39"/>
    </location>
</feature>
<evidence type="ECO:0000256" key="1">
    <source>
        <dbReference type="SAM" id="MobiDB-lite"/>
    </source>
</evidence>
<evidence type="ECO:0000256" key="2">
    <source>
        <dbReference type="SAM" id="Phobius"/>
    </source>
</evidence>
<keyword evidence="2" id="KW-1133">Transmembrane helix</keyword>
<sequence>MVAEDDDDHRSSSGNRHDEGSRASELVGDREHHATSEQEFTLQAHWLKPAHSKDDSARSVANEVSYMGVNSVWGGMAVEPDSKDMQSHKGSKEWFPQYPNSESRILWDCVSAMLVIYDVAMLPLAVFQFQRNDFVISMGWITLIFWTINMPKSLCVGYVAHGKL</sequence>